<dbReference type="InterPro" id="IPR025303">
    <property type="entry name" value="PdaC"/>
</dbReference>
<sequence>MMNRIIAAGLGIAIATSASAQSSVKTADYSFTYSYPAEAAAIPPLRAWLEADRAKQRTALARDAAEARQEARKGSFPFRAYELQKTWKLVTNTPRFLSLSGNVYSYTGGAHGNPGSFGLVWDKAAKRRVEPKAVFVSDAALQAAVGQAFCDRLNAIRTQRRGEAPGHDGPFDACPKIGELTVLLGSSNRNRINRIGLIADPYVAGPYAEGEYEVTLPVTAAVLRAVKPAYRTAFDVAR</sequence>
<accession>A0AA41Z8E9</accession>
<dbReference type="Gene3D" id="3.30.565.40">
    <property type="entry name" value="Fervidobacterium nodosum Rt17-B1 like"/>
    <property type="match status" value="1"/>
</dbReference>
<evidence type="ECO:0000256" key="1">
    <source>
        <dbReference type="SAM" id="SignalP"/>
    </source>
</evidence>
<evidence type="ECO:0000313" key="3">
    <source>
        <dbReference type="EMBL" id="MCW6535450.1"/>
    </source>
</evidence>
<feature type="signal peptide" evidence="1">
    <location>
        <begin position="1"/>
        <end position="20"/>
    </location>
</feature>
<reference evidence="3" key="1">
    <citation type="submission" date="2022-06" db="EMBL/GenBank/DDBJ databases">
        <title>Sphingomonas sp. nov. isolated from rhizosphere soil of tomato.</title>
        <authorList>
            <person name="Dong H."/>
            <person name="Gao R."/>
        </authorList>
    </citation>
    <scope>NUCLEOTIDE SEQUENCE</scope>
    <source>
        <strain evidence="3">MMSM24</strain>
    </source>
</reference>
<keyword evidence="1" id="KW-0732">Signal</keyword>
<protein>
    <submittedName>
        <fullName evidence="3">DUF4163 domain-containing protein</fullName>
    </submittedName>
</protein>
<gene>
    <name evidence="3" type="ORF">NEE01_11730</name>
</gene>
<comment type="caution">
    <text evidence="3">The sequence shown here is derived from an EMBL/GenBank/DDBJ whole genome shotgun (WGS) entry which is preliminary data.</text>
</comment>
<evidence type="ECO:0000313" key="4">
    <source>
        <dbReference type="Proteomes" id="UP001165565"/>
    </source>
</evidence>
<name>A0AA41Z8E9_9SPHN</name>
<keyword evidence="4" id="KW-1185">Reference proteome</keyword>
<evidence type="ECO:0000259" key="2">
    <source>
        <dbReference type="Pfam" id="PF13739"/>
    </source>
</evidence>
<dbReference type="EMBL" id="JANFAV010000007">
    <property type="protein sequence ID" value="MCW6535450.1"/>
    <property type="molecule type" value="Genomic_DNA"/>
</dbReference>
<dbReference type="RefSeq" id="WP_265269051.1">
    <property type="nucleotide sequence ID" value="NZ_JANFAV010000007.1"/>
</dbReference>
<dbReference type="Proteomes" id="UP001165565">
    <property type="component" value="Unassembled WGS sequence"/>
</dbReference>
<proteinExistence type="predicted"/>
<dbReference type="AlphaFoldDB" id="A0AA41Z8E9"/>
<dbReference type="Pfam" id="PF13739">
    <property type="entry name" value="PdaC"/>
    <property type="match status" value="1"/>
</dbReference>
<feature type="domain" description="Deacetylase PdaC" evidence="2">
    <location>
        <begin position="26"/>
        <end position="113"/>
    </location>
</feature>
<feature type="chain" id="PRO_5041383223" evidence="1">
    <location>
        <begin position="21"/>
        <end position="238"/>
    </location>
</feature>
<organism evidence="3 4">
    <name type="scientific">Sphingomonas lycopersici</name>
    <dbReference type="NCBI Taxonomy" id="2951807"/>
    <lineage>
        <taxon>Bacteria</taxon>
        <taxon>Pseudomonadati</taxon>
        <taxon>Pseudomonadota</taxon>
        <taxon>Alphaproteobacteria</taxon>
        <taxon>Sphingomonadales</taxon>
        <taxon>Sphingomonadaceae</taxon>
        <taxon>Sphingomonas</taxon>
    </lineage>
</organism>